<comment type="caution">
    <text evidence="1">The sequence shown here is derived from an EMBL/GenBank/DDBJ whole genome shotgun (WGS) entry which is preliminary data.</text>
</comment>
<sequence length="62" mass="6871">MAEKFLHYVKDKSNEIVSTAHEHISSMTDTTGTLAKQKLLQKLITSGVLKSELIRQALQMGA</sequence>
<reference evidence="1" key="1">
    <citation type="submission" date="2021-02" db="EMBL/GenBank/DDBJ databases">
        <authorList>
            <person name="Nowell W R."/>
        </authorList>
    </citation>
    <scope>NUCLEOTIDE SEQUENCE</scope>
</reference>
<evidence type="ECO:0000313" key="1">
    <source>
        <dbReference type="EMBL" id="CAF4223279.1"/>
    </source>
</evidence>
<organism evidence="1 2">
    <name type="scientific">Rotaria magnacalcarata</name>
    <dbReference type="NCBI Taxonomy" id="392030"/>
    <lineage>
        <taxon>Eukaryota</taxon>
        <taxon>Metazoa</taxon>
        <taxon>Spiralia</taxon>
        <taxon>Gnathifera</taxon>
        <taxon>Rotifera</taxon>
        <taxon>Eurotatoria</taxon>
        <taxon>Bdelloidea</taxon>
        <taxon>Philodinida</taxon>
        <taxon>Philodinidae</taxon>
        <taxon>Rotaria</taxon>
    </lineage>
</organism>
<feature type="non-terminal residue" evidence="1">
    <location>
        <position position="62"/>
    </location>
</feature>
<protein>
    <submittedName>
        <fullName evidence="1">Uncharacterized protein</fullName>
    </submittedName>
</protein>
<accession>A0A8S2SI53</accession>
<dbReference type="AlphaFoldDB" id="A0A8S2SI53"/>
<name>A0A8S2SI53_9BILA</name>
<dbReference type="EMBL" id="CAJOBH010021318">
    <property type="protein sequence ID" value="CAF4223279.1"/>
    <property type="molecule type" value="Genomic_DNA"/>
</dbReference>
<gene>
    <name evidence="1" type="ORF">BYL167_LOCUS24473</name>
</gene>
<proteinExistence type="predicted"/>
<evidence type="ECO:0000313" key="2">
    <source>
        <dbReference type="Proteomes" id="UP000681967"/>
    </source>
</evidence>
<dbReference type="Proteomes" id="UP000681967">
    <property type="component" value="Unassembled WGS sequence"/>
</dbReference>